<proteinExistence type="predicted"/>
<reference evidence="2 3" key="1">
    <citation type="journal article" date="2012" name="Appl. Environ. Microbiol.">
        <title>Short-read sequencing for genomic analysis of the brown rot fungus Fibroporia radiculosa.</title>
        <authorList>
            <person name="Tang J.D."/>
            <person name="Perkins A.D."/>
            <person name="Sonstegard T.S."/>
            <person name="Schroeder S.G."/>
            <person name="Burgess S.C."/>
            <person name="Diehl S.V."/>
        </authorList>
    </citation>
    <scope>NUCLEOTIDE SEQUENCE [LARGE SCALE GENOMIC DNA]</scope>
    <source>
        <strain evidence="2 3">TFFH 294</strain>
    </source>
</reference>
<dbReference type="InParanoid" id="J4GNJ8"/>
<protein>
    <submittedName>
        <fullName evidence="2">Uncharacterized protein</fullName>
    </submittedName>
</protein>
<gene>
    <name evidence="2" type="ORF">FIBRA_03571</name>
</gene>
<sequence length="219" mass="24563">MFHSTSFLDASSEENVVLYSRMAQAKEACRKMISHFRQRSSPPHAISSIDPSISTAGADFSSSDSTMSSASIDNDIESKTQPASISESFVSKSSQKADPNVYTRRFPLHIPHRVRYIARNHQHILFPRLASSKRSTKPMRRRMSTFAPSIHYTVAKRIHVAVEIEELTFGDELSSDESNDNSWEDEDDTTLTWTLDDRAETSDVRHLSSSVVLNSVVPA</sequence>
<dbReference type="EMBL" id="HE797037">
    <property type="protein sequence ID" value="CCM01515.1"/>
    <property type="molecule type" value="Genomic_DNA"/>
</dbReference>
<keyword evidence="3" id="KW-1185">Reference proteome</keyword>
<name>J4GNJ8_9APHY</name>
<feature type="compositionally biased region" description="Low complexity" evidence="1">
    <location>
        <begin position="61"/>
        <end position="71"/>
    </location>
</feature>
<dbReference type="HOGENOM" id="CLU_1261536_0_0_1"/>
<feature type="region of interest" description="Disordered" evidence="1">
    <location>
        <begin position="57"/>
        <end position="92"/>
    </location>
</feature>
<organism evidence="2 3">
    <name type="scientific">Fibroporia radiculosa</name>
    <dbReference type="NCBI Taxonomy" id="599839"/>
    <lineage>
        <taxon>Eukaryota</taxon>
        <taxon>Fungi</taxon>
        <taxon>Dikarya</taxon>
        <taxon>Basidiomycota</taxon>
        <taxon>Agaricomycotina</taxon>
        <taxon>Agaricomycetes</taxon>
        <taxon>Polyporales</taxon>
        <taxon>Fibroporiaceae</taxon>
        <taxon>Fibroporia</taxon>
    </lineage>
</organism>
<evidence type="ECO:0000313" key="3">
    <source>
        <dbReference type="Proteomes" id="UP000006352"/>
    </source>
</evidence>
<dbReference type="Proteomes" id="UP000006352">
    <property type="component" value="Unassembled WGS sequence"/>
</dbReference>
<evidence type="ECO:0000256" key="1">
    <source>
        <dbReference type="SAM" id="MobiDB-lite"/>
    </source>
</evidence>
<accession>J4GNJ8</accession>
<dbReference type="AlphaFoldDB" id="J4GNJ8"/>
<evidence type="ECO:0000313" key="2">
    <source>
        <dbReference type="EMBL" id="CCM01515.1"/>
    </source>
</evidence>
<dbReference type="RefSeq" id="XP_012180798.1">
    <property type="nucleotide sequence ID" value="XM_012325408.1"/>
</dbReference>
<feature type="compositionally biased region" description="Polar residues" evidence="1">
    <location>
        <begin position="79"/>
        <end position="92"/>
    </location>
</feature>
<dbReference type="GeneID" id="24096426"/>